<evidence type="ECO:0000256" key="1">
    <source>
        <dbReference type="SAM" id="MobiDB-lite"/>
    </source>
</evidence>
<feature type="compositionally biased region" description="Polar residues" evidence="1">
    <location>
        <begin position="36"/>
        <end position="50"/>
    </location>
</feature>
<evidence type="ECO:0000256" key="2">
    <source>
        <dbReference type="SAM" id="SignalP"/>
    </source>
</evidence>
<keyword evidence="2" id="KW-0732">Signal</keyword>
<feature type="chain" id="PRO_5043875376" evidence="2">
    <location>
        <begin position="23"/>
        <end position="103"/>
    </location>
</feature>
<dbReference type="AlphaFoldDB" id="A0AAV2B6J2"/>
<comment type="caution">
    <text evidence="3">The sequence shown here is derived from an EMBL/GenBank/DDBJ whole genome shotgun (WGS) entry which is preliminary data.</text>
</comment>
<sequence>METCRWILAAFILFQLIPYSLAGIYGRNGMISTENSLTPDISSPSTQNAPIRSRPKGGAVQVQFGMAQRFCSMFGCDCTPPNGAMCCDGYTYDRHSRKCRQMM</sequence>
<reference evidence="3 4" key="1">
    <citation type="submission" date="2024-04" db="EMBL/GenBank/DDBJ databases">
        <authorList>
            <person name="Rising A."/>
            <person name="Reimegard J."/>
            <person name="Sonavane S."/>
            <person name="Akerstrom W."/>
            <person name="Nylinder S."/>
            <person name="Hedman E."/>
            <person name="Kallberg Y."/>
        </authorList>
    </citation>
    <scope>NUCLEOTIDE SEQUENCE [LARGE SCALE GENOMIC DNA]</scope>
</reference>
<feature type="region of interest" description="Disordered" evidence="1">
    <location>
        <begin position="36"/>
        <end position="55"/>
    </location>
</feature>
<evidence type="ECO:0000313" key="4">
    <source>
        <dbReference type="Proteomes" id="UP001497382"/>
    </source>
</evidence>
<name>A0AAV2B6J2_9ARAC</name>
<organism evidence="3 4">
    <name type="scientific">Larinioides sclopetarius</name>
    <dbReference type="NCBI Taxonomy" id="280406"/>
    <lineage>
        <taxon>Eukaryota</taxon>
        <taxon>Metazoa</taxon>
        <taxon>Ecdysozoa</taxon>
        <taxon>Arthropoda</taxon>
        <taxon>Chelicerata</taxon>
        <taxon>Arachnida</taxon>
        <taxon>Araneae</taxon>
        <taxon>Araneomorphae</taxon>
        <taxon>Entelegynae</taxon>
        <taxon>Araneoidea</taxon>
        <taxon>Araneidae</taxon>
        <taxon>Larinioides</taxon>
    </lineage>
</organism>
<feature type="signal peptide" evidence="2">
    <location>
        <begin position="1"/>
        <end position="22"/>
    </location>
</feature>
<evidence type="ECO:0000313" key="3">
    <source>
        <dbReference type="EMBL" id="CAL1291702.1"/>
    </source>
</evidence>
<gene>
    <name evidence="3" type="ORF">LARSCL_LOCUS17237</name>
</gene>
<dbReference type="Proteomes" id="UP001497382">
    <property type="component" value="Unassembled WGS sequence"/>
</dbReference>
<dbReference type="EMBL" id="CAXIEN010000291">
    <property type="protein sequence ID" value="CAL1291702.1"/>
    <property type="molecule type" value="Genomic_DNA"/>
</dbReference>
<keyword evidence="4" id="KW-1185">Reference proteome</keyword>
<accession>A0AAV2B6J2</accession>
<proteinExistence type="predicted"/>
<protein>
    <submittedName>
        <fullName evidence="3">Uncharacterized protein</fullName>
    </submittedName>
</protein>